<proteinExistence type="predicted"/>
<reference evidence="2" key="1">
    <citation type="submission" date="2023-01" db="EMBL/GenBank/DDBJ databases">
        <title>Human gut microbiome strain richness.</title>
        <authorList>
            <person name="Chen-Liaw A."/>
        </authorList>
    </citation>
    <scope>NUCLEOTIDE SEQUENCE</scope>
    <source>
        <strain evidence="2">D59st1_B8_D59t2_181005</strain>
    </source>
</reference>
<sequence>MQHTKVSYELTQNYIPSPQVTEKDSPDPASAIENRLMREIVRENLTKRQKCYIIMYYTKGMTMQEIADAEGVSKSTVSRTIGLARKRISCGMKPAMLKSALKGR</sequence>
<evidence type="ECO:0000313" key="3">
    <source>
        <dbReference type="Proteomes" id="UP001211421"/>
    </source>
</evidence>
<evidence type="ECO:0000259" key="1">
    <source>
        <dbReference type="Pfam" id="PF08281"/>
    </source>
</evidence>
<accession>A0AAW6E1Q0</accession>
<dbReference type="GO" id="GO:0006352">
    <property type="term" value="P:DNA-templated transcription initiation"/>
    <property type="evidence" value="ECO:0007669"/>
    <property type="project" value="InterPro"/>
</dbReference>
<dbReference type="RefSeq" id="WP_195552149.1">
    <property type="nucleotide sequence ID" value="NZ_CAKVQR010000015.1"/>
</dbReference>
<protein>
    <submittedName>
        <fullName evidence="2">Sigma factor-like helix-turn-helix DNA-binding protein</fullName>
    </submittedName>
</protein>
<comment type="caution">
    <text evidence="2">The sequence shown here is derived from an EMBL/GenBank/DDBJ whole genome shotgun (WGS) entry which is preliminary data.</text>
</comment>
<dbReference type="InterPro" id="IPR036388">
    <property type="entry name" value="WH-like_DNA-bd_sf"/>
</dbReference>
<dbReference type="AlphaFoldDB" id="A0AAW6E1Q0"/>
<dbReference type="Proteomes" id="UP001211421">
    <property type="component" value="Unassembled WGS sequence"/>
</dbReference>
<dbReference type="EMBL" id="JAQMLS010000011">
    <property type="protein sequence ID" value="MDB8743007.1"/>
    <property type="molecule type" value="Genomic_DNA"/>
</dbReference>
<gene>
    <name evidence="2" type="ORF">PNV70_13130</name>
</gene>
<dbReference type="InterPro" id="IPR013324">
    <property type="entry name" value="RNA_pol_sigma_r3/r4-like"/>
</dbReference>
<dbReference type="CDD" id="cd06171">
    <property type="entry name" value="Sigma70_r4"/>
    <property type="match status" value="1"/>
</dbReference>
<name>A0AAW6E1Q0_9FIRM</name>
<dbReference type="InterPro" id="IPR013249">
    <property type="entry name" value="RNA_pol_sigma70_r4_t2"/>
</dbReference>
<dbReference type="GO" id="GO:0003677">
    <property type="term" value="F:DNA binding"/>
    <property type="evidence" value="ECO:0007669"/>
    <property type="project" value="UniProtKB-KW"/>
</dbReference>
<dbReference type="Pfam" id="PF08281">
    <property type="entry name" value="Sigma70_r4_2"/>
    <property type="match status" value="1"/>
</dbReference>
<keyword evidence="2" id="KW-0238">DNA-binding</keyword>
<dbReference type="GO" id="GO:0016987">
    <property type="term" value="F:sigma factor activity"/>
    <property type="evidence" value="ECO:0007669"/>
    <property type="project" value="InterPro"/>
</dbReference>
<evidence type="ECO:0000313" key="2">
    <source>
        <dbReference type="EMBL" id="MDB8743007.1"/>
    </source>
</evidence>
<dbReference type="SUPFAM" id="SSF88659">
    <property type="entry name" value="Sigma3 and sigma4 domains of RNA polymerase sigma factors"/>
    <property type="match status" value="1"/>
</dbReference>
<dbReference type="Gene3D" id="1.10.10.10">
    <property type="entry name" value="Winged helix-like DNA-binding domain superfamily/Winged helix DNA-binding domain"/>
    <property type="match status" value="1"/>
</dbReference>
<organism evidence="2 3">
    <name type="scientific">Ruminococcus bicirculans</name>
    <name type="common">ex Wegman et al. 2014</name>
    <dbReference type="NCBI Taxonomy" id="1160721"/>
    <lineage>
        <taxon>Bacteria</taxon>
        <taxon>Bacillati</taxon>
        <taxon>Bacillota</taxon>
        <taxon>Clostridia</taxon>
        <taxon>Eubacteriales</taxon>
        <taxon>Oscillospiraceae</taxon>
        <taxon>Ruminococcus</taxon>
    </lineage>
</organism>
<feature type="domain" description="RNA polymerase sigma factor 70 region 4 type 2" evidence="1">
    <location>
        <begin position="44"/>
        <end position="88"/>
    </location>
</feature>